<accession>A0ABU2A1I5</accession>
<gene>
    <name evidence="1" type="ORF">J2S39_002551</name>
</gene>
<reference evidence="1" key="1">
    <citation type="submission" date="2023-07" db="EMBL/GenBank/DDBJ databases">
        <title>Sequencing the genomes of 1000 actinobacteria strains.</title>
        <authorList>
            <person name="Klenk H.-P."/>
        </authorList>
    </citation>
    <scope>NUCLEOTIDE SEQUENCE</scope>
    <source>
        <strain evidence="1">DSM 107476</strain>
    </source>
</reference>
<proteinExistence type="predicted"/>
<dbReference type="InterPro" id="IPR021373">
    <property type="entry name" value="DUF2993"/>
</dbReference>
<comment type="caution">
    <text evidence="1">The sequence shown here is derived from an EMBL/GenBank/DDBJ whole genome shotgun (WGS) entry which is preliminary data.</text>
</comment>
<sequence>MAKTSSGSTLWRVLLAILTVLVVLLIAAEVGLRMYLSGQVTQGFEQQAQEDGVVVTEEPEVSFGASPLVFGLLGGTLPQVTMRTPSTLQQEGETYKGTPAADVRIEDLTVAENPVAGTLTTTTELPEDYMLAIIREQLRSQVGQDSGMASTLVDELGITDLNANVAEQTLDLEFARGLAGISLAPADVDGQMSLEARSTRLFGMELPQEVSASISQALQEGIAEQANEHAGADVANSLTIDSYEIVDGALRVTVTGHDVPLSEL</sequence>
<dbReference type="EMBL" id="JAVDXZ010000001">
    <property type="protein sequence ID" value="MDR7330875.1"/>
    <property type="molecule type" value="Genomic_DNA"/>
</dbReference>
<dbReference type="Pfam" id="PF11209">
    <property type="entry name" value="LmeA"/>
    <property type="match status" value="1"/>
</dbReference>
<evidence type="ECO:0000313" key="2">
    <source>
        <dbReference type="Proteomes" id="UP001180840"/>
    </source>
</evidence>
<organism evidence="1 2">
    <name type="scientific">Corynebacterium guangdongense</name>
    <dbReference type="NCBI Taxonomy" id="1783348"/>
    <lineage>
        <taxon>Bacteria</taxon>
        <taxon>Bacillati</taxon>
        <taxon>Actinomycetota</taxon>
        <taxon>Actinomycetes</taxon>
        <taxon>Mycobacteriales</taxon>
        <taxon>Corynebacteriaceae</taxon>
        <taxon>Corynebacterium</taxon>
    </lineage>
</organism>
<dbReference type="Proteomes" id="UP001180840">
    <property type="component" value="Unassembled WGS sequence"/>
</dbReference>
<protein>
    <recommendedName>
        <fullName evidence="3">DUF2993 domain-containing protein</fullName>
    </recommendedName>
</protein>
<dbReference type="RefSeq" id="WP_290197004.1">
    <property type="nucleotide sequence ID" value="NZ_CP047654.1"/>
</dbReference>
<name>A0ABU2A1I5_9CORY</name>
<evidence type="ECO:0000313" key="1">
    <source>
        <dbReference type="EMBL" id="MDR7330875.1"/>
    </source>
</evidence>
<evidence type="ECO:0008006" key="3">
    <source>
        <dbReference type="Google" id="ProtNLM"/>
    </source>
</evidence>
<keyword evidence="2" id="KW-1185">Reference proteome</keyword>